<geneLocation type="plasmid" evidence="1 2">
    <name>Cy782201</name>
</geneLocation>
<keyword evidence="1" id="KW-0614">Plasmid</keyword>
<organism evidence="1 2">
    <name type="scientific">Gloeothece verrucosa (strain PCC 7822)</name>
    <name type="common">Cyanothece sp. (strain PCC 7822)</name>
    <dbReference type="NCBI Taxonomy" id="497965"/>
    <lineage>
        <taxon>Bacteria</taxon>
        <taxon>Bacillati</taxon>
        <taxon>Cyanobacteriota</taxon>
        <taxon>Cyanophyceae</taxon>
        <taxon>Oscillatoriophycideae</taxon>
        <taxon>Chroococcales</taxon>
        <taxon>Aphanothecaceae</taxon>
        <taxon>Gloeothece</taxon>
        <taxon>Gloeothece verrucosa</taxon>
    </lineage>
</organism>
<reference evidence="2" key="1">
    <citation type="journal article" date="2011" name="MBio">
        <title>Novel metabolic attributes of the genus Cyanothece, comprising a group of unicellular nitrogen-fixing Cyanobacteria.</title>
        <authorList>
            <person name="Bandyopadhyay A."/>
            <person name="Elvitigala T."/>
            <person name="Welsh E."/>
            <person name="Stockel J."/>
            <person name="Liberton M."/>
            <person name="Min H."/>
            <person name="Sherman L.A."/>
            <person name="Pakrasi H.B."/>
        </authorList>
    </citation>
    <scope>NUCLEOTIDE SEQUENCE [LARGE SCALE GENOMIC DNA]</scope>
    <source>
        <strain evidence="2">PCC 7822</strain>
        <plasmid evidence="2">Cy782201</plasmid>
    </source>
</reference>
<evidence type="ECO:0000313" key="2">
    <source>
        <dbReference type="Proteomes" id="UP000008206"/>
    </source>
</evidence>
<accession>E0ULA9</accession>
<dbReference type="HOGENOM" id="CLU_3182739_0_0_3"/>
<dbReference type="KEGG" id="cyj:Cyan7822_5885"/>
<name>E0ULA9_GLOV7</name>
<dbReference type="Proteomes" id="UP000008206">
    <property type="component" value="Plasmid Cy782201"/>
</dbReference>
<sequence>MEIKQKVKEKIPQLFFRSTKVDKKFLDNQKNNFELEFHKICLNQNI</sequence>
<dbReference type="RefSeq" id="WP_013334489.1">
    <property type="nucleotide sequence ID" value="NC_014533.1"/>
</dbReference>
<evidence type="ECO:0000313" key="1">
    <source>
        <dbReference type="EMBL" id="ADN17739.1"/>
    </source>
</evidence>
<keyword evidence="2" id="KW-1185">Reference proteome</keyword>
<dbReference type="AlphaFoldDB" id="E0ULA9"/>
<proteinExistence type="predicted"/>
<protein>
    <submittedName>
        <fullName evidence="1">Uncharacterized protein</fullName>
    </submittedName>
</protein>
<gene>
    <name evidence="1" type="ordered locus">Cyan7822_5885</name>
</gene>
<dbReference type="EMBL" id="CP002199">
    <property type="protein sequence ID" value="ADN17739.1"/>
    <property type="molecule type" value="Genomic_DNA"/>
</dbReference>